<dbReference type="InterPro" id="IPR050425">
    <property type="entry name" value="NAD(P)_dehydrat-like"/>
</dbReference>
<name>A0A9P7G050_9AGAR</name>
<reference evidence="4" key="1">
    <citation type="submission" date="2021-02" db="EMBL/GenBank/DDBJ databases">
        <authorList>
            <person name="Nieuwenhuis M."/>
            <person name="Van De Peppel L.J.J."/>
        </authorList>
    </citation>
    <scope>NUCLEOTIDE SEQUENCE</scope>
    <source>
        <strain evidence="4">D49</strain>
    </source>
</reference>
<feature type="domain" description="NAD-dependent epimerase/dehydratase" evidence="3">
    <location>
        <begin position="56"/>
        <end position="297"/>
    </location>
</feature>
<accession>A0A9P7G050</accession>
<evidence type="ECO:0000256" key="2">
    <source>
        <dbReference type="ARBA" id="ARBA00023445"/>
    </source>
</evidence>
<dbReference type="EMBL" id="JABCKI010005763">
    <property type="protein sequence ID" value="KAG5638425.1"/>
    <property type="molecule type" value="Genomic_DNA"/>
</dbReference>
<evidence type="ECO:0000256" key="1">
    <source>
        <dbReference type="ARBA" id="ARBA00023002"/>
    </source>
</evidence>
<comment type="similarity">
    <text evidence="2">Belongs to the NAD(P)-dependent epimerase/dehydratase family. Dihydroflavonol-4-reductase subfamily.</text>
</comment>
<gene>
    <name evidence="4" type="ORF">H0H81_012756</name>
</gene>
<keyword evidence="5" id="KW-1185">Reference proteome</keyword>
<proteinExistence type="inferred from homology"/>
<dbReference type="InterPro" id="IPR036291">
    <property type="entry name" value="NAD(P)-bd_dom_sf"/>
</dbReference>
<dbReference type="Proteomes" id="UP000717328">
    <property type="component" value="Unassembled WGS sequence"/>
</dbReference>
<dbReference type="GO" id="GO:0016616">
    <property type="term" value="F:oxidoreductase activity, acting on the CH-OH group of donors, NAD or NADP as acceptor"/>
    <property type="evidence" value="ECO:0007669"/>
    <property type="project" value="TreeGrafter"/>
</dbReference>
<sequence>MHAGLETTGVIRHLLKAAVRRSKDTGFPSQNAPARTRRLNFPLEFAVLTKDVIRQVTGASGFLGSHIVAQLLENGYNVRGAARGLKVSEMRKSYTKFGDRFQVICIPDVSIGHFPEAFKDVDAVIHTAAPLASRADSMVLFQGALEGTRNIVRQAQMCGIKRIVLTSSLATVANLKGNFVEKLADMSFTDKDWYPVDKEKPLEGSTWDVYGAAKTLAEQEVWAFGEAHPDMDITTINPPFLYGPFAEGFTMPSPDYYALSTNLYIYRFLKSSSSFPVFPGYVDVRDVAKAHVLALTGPPSFSVGPKRVVISSPHGCVFKEIINLIREKRPTLEQRINKDTPPTFSIDRLAVDFARIEEVLGFKKEEFRSIEDTILDTVDSLLAFEKHWLGQGIKIDIPDM</sequence>
<protein>
    <recommendedName>
        <fullName evidence="3">NAD-dependent epimerase/dehydratase domain-containing protein</fullName>
    </recommendedName>
</protein>
<evidence type="ECO:0000259" key="3">
    <source>
        <dbReference type="Pfam" id="PF01370"/>
    </source>
</evidence>
<dbReference type="OrthoDB" id="2735536at2759"/>
<dbReference type="PANTHER" id="PTHR10366:SF564">
    <property type="entry name" value="STEROL-4-ALPHA-CARBOXYLATE 3-DEHYDROGENASE, DECARBOXYLATING"/>
    <property type="match status" value="1"/>
</dbReference>
<organism evidence="4 5">
    <name type="scientific">Sphagnurus paluster</name>
    <dbReference type="NCBI Taxonomy" id="117069"/>
    <lineage>
        <taxon>Eukaryota</taxon>
        <taxon>Fungi</taxon>
        <taxon>Dikarya</taxon>
        <taxon>Basidiomycota</taxon>
        <taxon>Agaricomycotina</taxon>
        <taxon>Agaricomycetes</taxon>
        <taxon>Agaricomycetidae</taxon>
        <taxon>Agaricales</taxon>
        <taxon>Tricholomatineae</taxon>
        <taxon>Lyophyllaceae</taxon>
        <taxon>Sphagnurus</taxon>
    </lineage>
</organism>
<keyword evidence="1" id="KW-0560">Oxidoreductase</keyword>
<dbReference type="SUPFAM" id="SSF51735">
    <property type="entry name" value="NAD(P)-binding Rossmann-fold domains"/>
    <property type="match status" value="1"/>
</dbReference>
<dbReference type="Pfam" id="PF01370">
    <property type="entry name" value="Epimerase"/>
    <property type="match status" value="1"/>
</dbReference>
<comment type="caution">
    <text evidence="4">The sequence shown here is derived from an EMBL/GenBank/DDBJ whole genome shotgun (WGS) entry which is preliminary data.</text>
</comment>
<dbReference type="AlphaFoldDB" id="A0A9P7G050"/>
<dbReference type="InterPro" id="IPR001509">
    <property type="entry name" value="Epimerase_deHydtase"/>
</dbReference>
<dbReference type="PANTHER" id="PTHR10366">
    <property type="entry name" value="NAD DEPENDENT EPIMERASE/DEHYDRATASE"/>
    <property type="match status" value="1"/>
</dbReference>
<dbReference type="Gene3D" id="3.40.50.720">
    <property type="entry name" value="NAD(P)-binding Rossmann-like Domain"/>
    <property type="match status" value="1"/>
</dbReference>
<evidence type="ECO:0000313" key="4">
    <source>
        <dbReference type="EMBL" id="KAG5638425.1"/>
    </source>
</evidence>
<evidence type="ECO:0000313" key="5">
    <source>
        <dbReference type="Proteomes" id="UP000717328"/>
    </source>
</evidence>
<reference evidence="4" key="2">
    <citation type="submission" date="2021-10" db="EMBL/GenBank/DDBJ databases">
        <title>Phylogenomics reveals ancestral predisposition of the termite-cultivated fungus Termitomyces towards a domesticated lifestyle.</title>
        <authorList>
            <person name="Auxier B."/>
            <person name="Grum-Grzhimaylo A."/>
            <person name="Cardenas M.E."/>
            <person name="Lodge J.D."/>
            <person name="Laessoe T."/>
            <person name="Pedersen O."/>
            <person name="Smith M.E."/>
            <person name="Kuyper T.W."/>
            <person name="Franco-Molano E.A."/>
            <person name="Baroni T.J."/>
            <person name="Aanen D.K."/>
        </authorList>
    </citation>
    <scope>NUCLEOTIDE SEQUENCE</scope>
    <source>
        <strain evidence="4">D49</strain>
    </source>
</reference>